<organism evidence="2 3">
    <name type="scientific">Nonomuraea turkmeniaca</name>
    <dbReference type="NCBI Taxonomy" id="103838"/>
    <lineage>
        <taxon>Bacteria</taxon>
        <taxon>Bacillati</taxon>
        <taxon>Actinomycetota</taxon>
        <taxon>Actinomycetes</taxon>
        <taxon>Streptosporangiales</taxon>
        <taxon>Streptosporangiaceae</taxon>
        <taxon>Nonomuraea</taxon>
    </lineage>
</organism>
<feature type="signal peptide" evidence="1">
    <location>
        <begin position="1"/>
        <end position="25"/>
    </location>
</feature>
<evidence type="ECO:0008006" key="4">
    <source>
        <dbReference type="Google" id="ProtNLM"/>
    </source>
</evidence>
<accession>A0A5S4F8G4</accession>
<dbReference type="InterPro" id="IPR013783">
    <property type="entry name" value="Ig-like_fold"/>
</dbReference>
<dbReference type="EMBL" id="VCKY01000128">
    <property type="protein sequence ID" value="TMR12904.1"/>
    <property type="molecule type" value="Genomic_DNA"/>
</dbReference>
<keyword evidence="3" id="KW-1185">Reference proteome</keyword>
<evidence type="ECO:0000256" key="1">
    <source>
        <dbReference type="SAM" id="SignalP"/>
    </source>
</evidence>
<reference evidence="2 3" key="1">
    <citation type="submission" date="2019-05" db="EMBL/GenBank/DDBJ databases">
        <title>Draft genome sequence of Nonomuraea turkmeniaca DSM 43926.</title>
        <authorList>
            <person name="Saricaoglu S."/>
            <person name="Isik K."/>
        </authorList>
    </citation>
    <scope>NUCLEOTIDE SEQUENCE [LARGE SCALE GENOMIC DNA]</scope>
    <source>
        <strain evidence="2 3">DSM 43926</strain>
    </source>
</reference>
<feature type="chain" id="PRO_5024432734" description="PKD domain-containing protein" evidence="1">
    <location>
        <begin position="26"/>
        <end position="251"/>
    </location>
</feature>
<dbReference type="Gene3D" id="2.60.40.10">
    <property type="entry name" value="Immunoglobulins"/>
    <property type="match status" value="1"/>
</dbReference>
<dbReference type="CDD" id="cd00146">
    <property type="entry name" value="PKD"/>
    <property type="match status" value="1"/>
</dbReference>
<dbReference type="GO" id="GO:0005975">
    <property type="term" value="P:carbohydrate metabolic process"/>
    <property type="evidence" value="ECO:0007669"/>
    <property type="project" value="UniProtKB-ARBA"/>
</dbReference>
<dbReference type="SUPFAM" id="SSF49299">
    <property type="entry name" value="PKD domain"/>
    <property type="match status" value="1"/>
</dbReference>
<dbReference type="Proteomes" id="UP000309128">
    <property type="component" value="Unassembled WGS sequence"/>
</dbReference>
<proteinExistence type="predicted"/>
<evidence type="ECO:0000313" key="3">
    <source>
        <dbReference type="Proteomes" id="UP000309128"/>
    </source>
</evidence>
<gene>
    <name evidence="2" type="ORF">ETD86_31695</name>
</gene>
<name>A0A5S4F8G4_9ACTN</name>
<dbReference type="AlphaFoldDB" id="A0A5S4F8G4"/>
<dbReference type="RefSeq" id="WP_138670304.1">
    <property type="nucleotide sequence ID" value="NZ_VCKY01000128.1"/>
</dbReference>
<sequence length="251" mass="27189">MRRAFAAGVLAAMVLVGLVALPAQAAGARVTVDLWSDIDVWNGSCEPGVKIKFTGQIGKTGGPATVNYAWTWSDPGLTTTEGRRVTFPEPGRKFQLVTEERTFTESGTYRLRLRANAGDGSVSAQHTVRITCTSTKVTAGVTQWTPRWSGICGEEGKTFRFTGRITASGGAATIKYRWVGNTSGPGRWRTIEFAGGQKAWRVSLTTAPIRRSASGYRALQVISPYETWSKRASYTITCGSLQDDQVLNPTD</sequence>
<keyword evidence="1" id="KW-0732">Signal</keyword>
<dbReference type="InterPro" id="IPR035986">
    <property type="entry name" value="PKD_dom_sf"/>
</dbReference>
<comment type="caution">
    <text evidence="2">The sequence shown here is derived from an EMBL/GenBank/DDBJ whole genome shotgun (WGS) entry which is preliminary data.</text>
</comment>
<protein>
    <recommendedName>
        <fullName evidence="4">PKD domain-containing protein</fullName>
    </recommendedName>
</protein>
<evidence type="ECO:0000313" key="2">
    <source>
        <dbReference type="EMBL" id="TMR12904.1"/>
    </source>
</evidence>